<keyword evidence="2" id="KW-0472">Membrane</keyword>
<feature type="region of interest" description="Disordered" evidence="1">
    <location>
        <begin position="1"/>
        <end position="24"/>
    </location>
</feature>
<sequence>MSSTPFSTASASTKSANTPSPPEQDRDIAIITGIVIGLPTLLFVAFLVYTIMRVYCIAGGRAEHARQRAKDDSWGPGGLDIETSALQTTRANPIASTHWNNASELTLVNSNPVAPPGLPYPSHAPRVSGFSGSNMPLELDPRTIVTTMNDNRLEDIELGTVL</sequence>
<gene>
    <name evidence="3" type="ORF">AOQ84DRAFT_369971</name>
</gene>
<keyword evidence="4" id="KW-1185">Reference proteome</keyword>
<organism evidence="3 4">
    <name type="scientific">Glonium stellatum</name>
    <dbReference type="NCBI Taxonomy" id="574774"/>
    <lineage>
        <taxon>Eukaryota</taxon>
        <taxon>Fungi</taxon>
        <taxon>Dikarya</taxon>
        <taxon>Ascomycota</taxon>
        <taxon>Pezizomycotina</taxon>
        <taxon>Dothideomycetes</taxon>
        <taxon>Pleosporomycetidae</taxon>
        <taxon>Gloniales</taxon>
        <taxon>Gloniaceae</taxon>
        <taxon>Glonium</taxon>
    </lineage>
</organism>
<protein>
    <submittedName>
        <fullName evidence="3">Uncharacterized protein</fullName>
    </submittedName>
</protein>
<feature type="compositionally biased region" description="Low complexity" evidence="1">
    <location>
        <begin position="1"/>
        <end position="18"/>
    </location>
</feature>
<evidence type="ECO:0000256" key="1">
    <source>
        <dbReference type="SAM" id="MobiDB-lite"/>
    </source>
</evidence>
<evidence type="ECO:0000313" key="4">
    <source>
        <dbReference type="Proteomes" id="UP000250140"/>
    </source>
</evidence>
<dbReference type="AlphaFoldDB" id="A0A8E2ENB5"/>
<dbReference type="Proteomes" id="UP000250140">
    <property type="component" value="Unassembled WGS sequence"/>
</dbReference>
<keyword evidence="2" id="KW-0812">Transmembrane</keyword>
<keyword evidence="2" id="KW-1133">Transmembrane helix</keyword>
<feature type="transmembrane region" description="Helical" evidence="2">
    <location>
        <begin position="28"/>
        <end position="51"/>
    </location>
</feature>
<dbReference type="EMBL" id="KV751101">
    <property type="protein sequence ID" value="OCL01620.1"/>
    <property type="molecule type" value="Genomic_DNA"/>
</dbReference>
<reference evidence="3 4" key="1">
    <citation type="journal article" date="2016" name="Nat. Commun.">
        <title>Ectomycorrhizal ecology is imprinted in the genome of the dominant symbiotic fungus Cenococcum geophilum.</title>
        <authorList>
            <consortium name="DOE Joint Genome Institute"/>
            <person name="Peter M."/>
            <person name="Kohler A."/>
            <person name="Ohm R.A."/>
            <person name="Kuo A."/>
            <person name="Krutzmann J."/>
            <person name="Morin E."/>
            <person name="Arend M."/>
            <person name="Barry K.W."/>
            <person name="Binder M."/>
            <person name="Choi C."/>
            <person name="Clum A."/>
            <person name="Copeland A."/>
            <person name="Grisel N."/>
            <person name="Haridas S."/>
            <person name="Kipfer T."/>
            <person name="LaButti K."/>
            <person name="Lindquist E."/>
            <person name="Lipzen A."/>
            <person name="Maire R."/>
            <person name="Meier B."/>
            <person name="Mihaltcheva S."/>
            <person name="Molinier V."/>
            <person name="Murat C."/>
            <person name="Poggeler S."/>
            <person name="Quandt C.A."/>
            <person name="Sperisen C."/>
            <person name="Tritt A."/>
            <person name="Tisserant E."/>
            <person name="Crous P.W."/>
            <person name="Henrissat B."/>
            <person name="Nehls U."/>
            <person name="Egli S."/>
            <person name="Spatafora J.W."/>
            <person name="Grigoriev I.V."/>
            <person name="Martin F.M."/>
        </authorList>
    </citation>
    <scope>NUCLEOTIDE SEQUENCE [LARGE SCALE GENOMIC DNA]</scope>
    <source>
        <strain evidence="3 4">CBS 207.34</strain>
    </source>
</reference>
<evidence type="ECO:0000313" key="3">
    <source>
        <dbReference type="EMBL" id="OCL01620.1"/>
    </source>
</evidence>
<name>A0A8E2ENB5_9PEZI</name>
<accession>A0A8E2ENB5</accession>
<proteinExistence type="predicted"/>
<evidence type="ECO:0000256" key="2">
    <source>
        <dbReference type="SAM" id="Phobius"/>
    </source>
</evidence>